<dbReference type="Pfam" id="PF01914">
    <property type="entry name" value="MarC"/>
    <property type="match status" value="1"/>
</dbReference>
<dbReference type="Proteomes" id="UP000315440">
    <property type="component" value="Unassembled WGS sequence"/>
</dbReference>
<comment type="similarity">
    <text evidence="2 7">Belongs to the UPF0056 (MarC) family.</text>
</comment>
<proteinExistence type="inferred from homology"/>
<dbReference type="RefSeq" id="WP_146400549.1">
    <property type="nucleotide sequence ID" value="NZ_SJPQ01000002.1"/>
</dbReference>
<evidence type="ECO:0000256" key="4">
    <source>
        <dbReference type="ARBA" id="ARBA00022692"/>
    </source>
</evidence>
<dbReference type="PANTHER" id="PTHR33508">
    <property type="entry name" value="UPF0056 MEMBRANE PROTEIN YHCE"/>
    <property type="match status" value="1"/>
</dbReference>
<evidence type="ECO:0000256" key="5">
    <source>
        <dbReference type="ARBA" id="ARBA00022989"/>
    </source>
</evidence>
<feature type="transmembrane region" description="Helical" evidence="7">
    <location>
        <begin position="185"/>
        <end position="206"/>
    </location>
</feature>
<accession>A0A5C5ZP83</accession>
<comment type="subcellular location">
    <subcellularLocation>
        <location evidence="1 7">Cell membrane</location>
        <topology evidence="1 7">Multi-pass membrane protein</topology>
    </subcellularLocation>
</comment>
<comment type="caution">
    <text evidence="8">The sequence shown here is derived from an EMBL/GenBank/DDBJ whole genome shotgun (WGS) entry which is preliminary data.</text>
</comment>
<evidence type="ECO:0000313" key="9">
    <source>
        <dbReference type="Proteomes" id="UP000315440"/>
    </source>
</evidence>
<keyword evidence="6 7" id="KW-0472">Membrane</keyword>
<dbReference type="EMBL" id="SJPQ01000002">
    <property type="protein sequence ID" value="TWT89010.1"/>
    <property type="molecule type" value="Genomic_DNA"/>
</dbReference>
<keyword evidence="4 7" id="KW-0812">Transmembrane</keyword>
<evidence type="ECO:0000256" key="2">
    <source>
        <dbReference type="ARBA" id="ARBA00009784"/>
    </source>
</evidence>
<evidence type="ECO:0000313" key="8">
    <source>
        <dbReference type="EMBL" id="TWT89010.1"/>
    </source>
</evidence>
<evidence type="ECO:0000256" key="3">
    <source>
        <dbReference type="ARBA" id="ARBA00022475"/>
    </source>
</evidence>
<dbReference type="NCBIfam" id="TIGR00427">
    <property type="entry name" value="NAAT family transporter"/>
    <property type="match status" value="1"/>
</dbReference>
<dbReference type="AlphaFoldDB" id="A0A5C5ZP83"/>
<evidence type="ECO:0000256" key="1">
    <source>
        <dbReference type="ARBA" id="ARBA00004651"/>
    </source>
</evidence>
<keyword evidence="9" id="KW-1185">Reference proteome</keyword>
<feature type="transmembrane region" description="Helical" evidence="7">
    <location>
        <begin position="12"/>
        <end position="32"/>
    </location>
</feature>
<evidence type="ECO:0000256" key="7">
    <source>
        <dbReference type="RuleBase" id="RU362048"/>
    </source>
</evidence>
<feature type="transmembrane region" description="Helical" evidence="7">
    <location>
        <begin position="143"/>
        <end position="165"/>
    </location>
</feature>
<dbReference type="InterPro" id="IPR002771">
    <property type="entry name" value="Multi_antbiot-R_MarC"/>
</dbReference>
<name>A0A5C5ZP83_9BACT</name>
<organism evidence="8 9">
    <name type="scientific">Pseudobythopirellula maris</name>
    <dbReference type="NCBI Taxonomy" id="2527991"/>
    <lineage>
        <taxon>Bacteria</taxon>
        <taxon>Pseudomonadati</taxon>
        <taxon>Planctomycetota</taxon>
        <taxon>Planctomycetia</taxon>
        <taxon>Pirellulales</taxon>
        <taxon>Lacipirellulaceae</taxon>
        <taxon>Pseudobythopirellula</taxon>
    </lineage>
</organism>
<reference evidence="8 9" key="1">
    <citation type="submission" date="2019-02" db="EMBL/GenBank/DDBJ databases">
        <title>Deep-cultivation of Planctomycetes and their phenomic and genomic characterization uncovers novel biology.</title>
        <authorList>
            <person name="Wiegand S."/>
            <person name="Jogler M."/>
            <person name="Boedeker C."/>
            <person name="Pinto D."/>
            <person name="Vollmers J."/>
            <person name="Rivas-Marin E."/>
            <person name="Kohn T."/>
            <person name="Peeters S.H."/>
            <person name="Heuer A."/>
            <person name="Rast P."/>
            <person name="Oberbeckmann S."/>
            <person name="Bunk B."/>
            <person name="Jeske O."/>
            <person name="Meyerdierks A."/>
            <person name="Storesund J.E."/>
            <person name="Kallscheuer N."/>
            <person name="Luecker S."/>
            <person name="Lage O.M."/>
            <person name="Pohl T."/>
            <person name="Merkel B.J."/>
            <person name="Hornburger P."/>
            <person name="Mueller R.-W."/>
            <person name="Bruemmer F."/>
            <person name="Labrenz M."/>
            <person name="Spormann A.M."/>
            <person name="Op Den Camp H."/>
            <person name="Overmann J."/>
            <person name="Amann R."/>
            <person name="Jetten M.S.M."/>
            <person name="Mascher T."/>
            <person name="Medema M.H."/>
            <person name="Devos D.P."/>
            <person name="Kaster A.-K."/>
            <person name="Ovreas L."/>
            <person name="Rohde M."/>
            <person name="Galperin M.Y."/>
            <person name="Jogler C."/>
        </authorList>
    </citation>
    <scope>NUCLEOTIDE SEQUENCE [LARGE SCALE GENOMIC DNA]</scope>
    <source>
        <strain evidence="8 9">Mal64</strain>
    </source>
</reference>
<protein>
    <recommendedName>
        <fullName evidence="7">UPF0056 membrane protein</fullName>
    </recommendedName>
</protein>
<comment type="caution">
    <text evidence="7">Lacks conserved residue(s) required for the propagation of feature annotation.</text>
</comment>
<dbReference type="OrthoDB" id="21094at2"/>
<feature type="transmembrane region" description="Helical" evidence="7">
    <location>
        <begin position="68"/>
        <end position="92"/>
    </location>
</feature>
<keyword evidence="3" id="KW-1003">Cell membrane</keyword>
<dbReference type="GO" id="GO:0005886">
    <property type="term" value="C:plasma membrane"/>
    <property type="evidence" value="ECO:0007669"/>
    <property type="project" value="UniProtKB-SubCell"/>
</dbReference>
<feature type="transmembrane region" description="Helical" evidence="7">
    <location>
        <begin position="44"/>
        <end position="62"/>
    </location>
</feature>
<dbReference type="PANTHER" id="PTHR33508:SF1">
    <property type="entry name" value="UPF0056 MEMBRANE PROTEIN YHCE"/>
    <property type="match status" value="1"/>
</dbReference>
<sequence>MSEFYQHAVTVFLGFFAVMNPVANTAVFLGLVGDRSRAERTKTAVKALVVAFCVVAAFAAIGKGLFELFGLTLPALKIAGGVLVFMIGYHMLHGKSSGMHRQGGEAEGAEAAGDVAVSPLALPILAGPGTLATAMNFASGGGLANIAVTIAAFGVLCLVTLAAFLFGERLTKLLGESGLQVVTQLMGLIMAVIGAQMLIEGVAAAASAA</sequence>
<evidence type="ECO:0000256" key="6">
    <source>
        <dbReference type="ARBA" id="ARBA00023136"/>
    </source>
</evidence>
<gene>
    <name evidence="8" type="ORF">Mal64_25010</name>
</gene>
<keyword evidence="5 7" id="KW-1133">Transmembrane helix</keyword>